<feature type="domain" description="BRICHOS" evidence="11">
    <location>
        <begin position="243"/>
        <end position="283"/>
    </location>
</feature>
<dbReference type="Proteomes" id="UP001153148">
    <property type="component" value="Unassembled WGS sequence"/>
</dbReference>
<evidence type="ECO:0000256" key="4">
    <source>
        <dbReference type="ARBA" id="ARBA00022968"/>
    </source>
</evidence>
<evidence type="ECO:0000256" key="8">
    <source>
        <dbReference type="ARBA" id="ARBA00023180"/>
    </source>
</evidence>
<evidence type="ECO:0000256" key="3">
    <source>
        <dbReference type="ARBA" id="ARBA00022692"/>
    </source>
</evidence>
<evidence type="ECO:0000256" key="1">
    <source>
        <dbReference type="ARBA" id="ARBA00004606"/>
    </source>
</evidence>
<evidence type="ECO:0000256" key="2">
    <source>
        <dbReference type="ARBA" id="ARBA00006794"/>
    </source>
</evidence>
<proteinExistence type="inferred from homology"/>
<keyword evidence="4 9" id="KW-0735">Signal-anchor</keyword>
<keyword evidence="3 9" id="KW-0812">Transmembrane</keyword>
<feature type="transmembrane region" description="Helical" evidence="9">
    <location>
        <begin position="100"/>
        <end position="119"/>
    </location>
</feature>
<evidence type="ECO:0000256" key="6">
    <source>
        <dbReference type="ARBA" id="ARBA00023136"/>
    </source>
</evidence>
<evidence type="ECO:0000256" key="5">
    <source>
        <dbReference type="ARBA" id="ARBA00022989"/>
    </source>
</evidence>
<evidence type="ECO:0000256" key="9">
    <source>
        <dbReference type="RuleBase" id="RU367061"/>
    </source>
</evidence>
<keyword evidence="6 9" id="KW-0472">Membrane</keyword>
<keyword evidence="8" id="KW-0325">Glycoprotein</keyword>
<keyword evidence="9" id="KW-1003">Cell membrane</keyword>
<dbReference type="PANTHER" id="PTHR10962:SF1">
    <property type="entry name" value="INTEGRAL MEMBRANE PROTEIN 2"/>
    <property type="match status" value="1"/>
</dbReference>
<dbReference type="EMBL" id="CAJPIN010006086">
    <property type="protein sequence ID" value="CAG2057809.1"/>
    <property type="molecule type" value="Genomic_DNA"/>
</dbReference>
<keyword evidence="7" id="KW-1015">Disulfide bond</keyword>
<sequence>MTIITKPITDKKSDKLEEPLVENEHLQPLEKPPPVHPTEIRTSISPSSAVELNTTNALANFAKGLKPTKVDIEATAEPEPQYLVLRTRARRVTTATTVCLFLTALLVMTIGIIGGVYLYRQFARAQMHRFRGWCSIPYDGTKATLYSEQRNAQGQHHDSAWADSNMFKASYTRSGKCPHNRSNKQATAPSKSLNIKEKQQSLSNSGNLDEINLDKNIPPEFFEEKFEIDLENENFEKIDVPDFRDGRRGRFIHDFNSNKTGIIDLDGQRCFVMPFEQEPCFAT</sequence>
<feature type="region of interest" description="Disordered" evidence="10">
    <location>
        <begin position="172"/>
        <end position="209"/>
    </location>
</feature>
<gene>
    <name evidence="12" type="ORF">TPAB3V08_LOCUS4786</name>
</gene>
<keyword evidence="13" id="KW-1185">Reference proteome</keyword>
<name>A0ABN7NXI3_TIMPD</name>
<dbReference type="PROSITE" id="PS50869">
    <property type="entry name" value="BRICHOS"/>
    <property type="match status" value="1"/>
</dbReference>
<protein>
    <recommendedName>
        <fullName evidence="9">Integral membrane protein 2</fullName>
    </recommendedName>
</protein>
<dbReference type="PANTHER" id="PTHR10962">
    <property type="entry name" value="INTEGRAL TRANSMEMBRANE PROTEIN 2"/>
    <property type="match status" value="1"/>
</dbReference>
<comment type="caution">
    <text evidence="12">The sequence shown here is derived from an EMBL/GenBank/DDBJ whole genome shotgun (WGS) entry which is preliminary data.</text>
</comment>
<organism evidence="12 13">
    <name type="scientific">Timema podura</name>
    <name type="common">Walking stick</name>
    <dbReference type="NCBI Taxonomy" id="61482"/>
    <lineage>
        <taxon>Eukaryota</taxon>
        <taxon>Metazoa</taxon>
        <taxon>Ecdysozoa</taxon>
        <taxon>Arthropoda</taxon>
        <taxon>Hexapoda</taxon>
        <taxon>Insecta</taxon>
        <taxon>Pterygota</taxon>
        <taxon>Neoptera</taxon>
        <taxon>Polyneoptera</taxon>
        <taxon>Phasmatodea</taxon>
        <taxon>Timematodea</taxon>
        <taxon>Timematoidea</taxon>
        <taxon>Timematidae</taxon>
        <taxon>Timema</taxon>
    </lineage>
</organism>
<evidence type="ECO:0000256" key="7">
    <source>
        <dbReference type="ARBA" id="ARBA00023157"/>
    </source>
</evidence>
<evidence type="ECO:0000256" key="10">
    <source>
        <dbReference type="SAM" id="MobiDB-lite"/>
    </source>
</evidence>
<evidence type="ECO:0000313" key="12">
    <source>
        <dbReference type="EMBL" id="CAG2057809.1"/>
    </source>
</evidence>
<comment type="similarity">
    <text evidence="2 9">Belongs to the ITM2 family.</text>
</comment>
<reference evidence="12" key="1">
    <citation type="submission" date="2021-03" db="EMBL/GenBank/DDBJ databases">
        <authorList>
            <person name="Tran Van P."/>
        </authorList>
    </citation>
    <scope>NUCLEOTIDE SEQUENCE</scope>
</reference>
<dbReference type="InterPro" id="IPR040145">
    <property type="entry name" value="ITM2"/>
</dbReference>
<keyword evidence="5 9" id="KW-1133">Transmembrane helix</keyword>
<evidence type="ECO:0000259" key="11">
    <source>
        <dbReference type="PROSITE" id="PS50869"/>
    </source>
</evidence>
<evidence type="ECO:0000313" key="13">
    <source>
        <dbReference type="Proteomes" id="UP001153148"/>
    </source>
</evidence>
<comment type="subcellular location">
    <subcellularLocation>
        <location evidence="1 9">Membrane</location>
        <topology evidence="1 9">Single-pass type II membrane protein</topology>
    </subcellularLocation>
</comment>
<dbReference type="InterPro" id="IPR007084">
    <property type="entry name" value="BRICHOS_dom"/>
</dbReference>
<accession>A0ABN7NXI3</accession>
<feature type="compositionally biased region" description="Polar residues" evidence="10">
    <location>
        <begin position="183"/>
        <end position="193"/>
    </location>
</feature>